<dbReference type="Proteomes" id="UP000250235">
    <property type="component" value="Unassembled WGS sequence"/>
</dbReference>
<evidence type="ECO:0000313" key="2">
    <source>
        <dbReference type="Proteomes" id="UP000250235"/>
    </source>
</evidence>
<name>A0A2Z7CRD8_9LAMI</name>
<dbReference type="AlphaFoldDB" id="A0A2Z7CRD8"/>
<reference evidence="1 2" key="1">
    <citation type="journal article" date="2015" name="Proc. Natl. Acad. Sci. U.S.A.">
        <title>The resurrection genome of Boea hygrometrica: A blueprint for survival of dehydration.</title>
        <authorList>
            <person name="Xiao L."/>
            <person name="Yang G."/>
            <person name="Zhang L."/>
            <person name="Yang X."/>
            <person name="Zhao S."/>
            <person name="Ji Z."/>
            <person name="Zhou Q."/>
            <person name="Hu M."/>
            <person name="Wang Y."/>
            <person name="Chen M."/>
            <person name="Xu Y."/>
            <person name="Jin H."/>
            <person name="Xiao X."/>
            <person name="Hu G."/>
            <person name="Bao F."/>
            <person name="Hu Y."/>
            <person name="Wan P."/>
            <person name="Li L."/>
            <person name="Deng X."/>
            <person name="Kuang T."/>
            <person name="Xiang C."/>
            <person name="Zhu J.K."/>
            <person name="Oliver M.J."/>
            <person name="He Y."/>
        </authorList>
    </citation>
    <scope>NUCLEOTIDE SEQUENCE [LARGE SCALE GENOMIC DNA]</scope>
    <source>
        <strain evidence="2">cv. XS01</strain>
    </source>
</reference>
<dbReference type="EMBL" id="KQ993852">
    <property type="protein sequence ID" value="KZV48517.1"/>
    <property type="molecule type" value="Genomic_DNA"/>
</dbReference>
<proteinExistence type="predicted"/>
<protein>
    <submittedName>
        <fullName evidence="1">Uncharacterized protein</fullName>
    </submittedName>
</protein>
<organism evidence="1 2">
    <name type="scientific">Dorcoceras hygrometricum</name>
    <dbReference type="NCBI Taxonomy" id="472368"/>
    <lineage>
        <taxon>Eukaryota</taxon>
        <taxon>Viridiplantae</taxon>
        <taxon>Streptophyta</taxon>
        <taxon>Embryophyta</taxon>
        <taxon>Tracheophyta</taxon>
        <taxon>Spermatophyta</taxon>
        <taxon>Magnoliopsida</taxon>
        <taxon>eudicotyledons</taxon>
        <taxon>Gunneridae</taxon>
        <taxon>Pentapetalae</taxon>
        <taxon>asterids</taxon>
        <taxon>lamiids</taxon>
        <taxon>Lamiales</taxon>
        <taxon>Gesneriaceae</taxon>
        <taxon>Didymocarpoideae</taxon>
        <taxon>Trichosporeae</taxon>
        <taxon>Loxocarpinae</taxon>
        <taxon>Dorcoceras</taxon>
    </lineage>
</organism>
<gene>
    <name evidence="1" type="ORF">F511_08416</name>
</gene>
<keyword evidence="2" id="KW-1185">Reference proteome</keyword>
<evidence type="ECO:0000313" key="1">
    <source>
        <dbReference type="EMBL" id="KZV48517.1"/>
    </source>
</evidence>
<accession>A0A2Z7CRD8</accession>
<sequence length="67" mass="7774">MRCAEQIASVCHNWEMAMENTKMEVKHDTKAQVCTLVVCTCEARDKKDRQTCIEDKSSHYVGLKRRV</sequence>